<dbReference type="InterPro" id="IPR003446">
    <property type="entry name" value="Plasmid_replication_init_RepA"/>
</dbReference>
<gene>
    <name evidence="5" type="primary">repA1</name>
    <name evidence="5" type="ORF">BUCICURV3402_413</name>
</gene>
<evidence type="ECO:0000256" key="4">
    <source>
        <dbReference type="ARBA" id="ARBA00022705"/>
    </source>
</evidence>
<evidence type="ECO:0000313" key="5">
    <source>
        <dbReference type="EMBL" id="VFP81872.1"/>
    </source>
</evidence>
<dbReference type="NCBIfam" id="NF040977">
    <property type="entry name" value="RepA_IncFII_LM"/>
    <property type="match status" value="1"/>
</dbReference>
<evidence type="ECO:0000256" key="1">
    <source>
        <dbReference type="ARBA" id="ARBA00002740"/>
    </source>
</evidence>
<dbReference type="EMBL" id="LR217711">
    <property type="protein sequence ID" value="VFP81872.1"/>
    <property type="molecule type" value="Genomic_DNA"/>
</dbReference>
<comment type="function">
    <text evidence="1">This protein is essential for plasmid replication; it is involved in copy control functions.</text>
</comment>
<accession>A0A451D7R5</accession>
<evidence type="ECO:0000256" key="3">
    <source>
        <dbReference type="ARBA" id="ARBA00022689"/>
    </source>
</evidence>
<dbReference type="GO" id="GO:0006276">
    <property type="term" value="P:plasmid maintenance"/>
    <property type="evidence" value="ECO:0007669"/>
    <property type="project" value="UniProtKB-KW"/>
</dbReference>
<name>A0A451D7R5_9GAMM</name>
<evidence type="ECO:0000313" key="6">
    <source>
        <dbReference type="Proteomes" id="UP000294344"/>
    </source>
</evidence>
<dbReference type="GO" id="GO:0006260">
    <property type="term" value="P:DNA replication"/>
    <property type="evidence" value="ECO:0007669"/>
    <property type="project" value="UniProtKB-KW"/>
</dbReference>
<keyword evidence="4" id="KW-0235">DNA replication</keyword>
<keyword evidence="3" id="KW-0615">Plasmid copy control</keyword>
<organism evidence="5 6">
    <name type="scientific">Buchnera aphidicola</name>
    <name type="common">Cinara curvipes</name>
    <dbReference type="NCBI Taxonomy" id="2518975"/>
    <lineage>
        <taxon>Bacteria</taxon>
        <taxon>Pseudomonadati</taxon>
        <taxon>Pseudomonadota</taxon>
        <taxon>Gammaproteobacteria</taxon>
        <taxon>Enterobacterales</taxon>
        <taxon>Erwiniaceae</taxon>
        <taxon>Buchnera</taxon>
    </lineage>
</organism>
<dbReference type="OrthoDB" id="6497710at2"/>
<proteinExistence type="inferred from homology"/>
<dbReference type="RefSeq" id="WP_154029441.1">
    <property type="nucleotide sequence ID" value="NZ_LR217711.1"/>
</dbReference>
<protein>
    <submittedName>
        <fullName evidence="5">Probable replication-associated protein RepA1</fullName>
    </submittedName>
</protein>
<reference evidence="5 6" key="1">
    <citation type="submission" date="2019-02" db="EMBL/GenBank/DDBJ databases">
        <authorList>
            <person name="Manzano-Marin A."/>
            <person name="Manzano-Marin A."/>
        </authorList>
    </citation>
    <scope>NUCLEOTIDE SEQUENCE [LARGE SCALE GENOMIC DNA]</scope>
    <source>
        <strain evidence="5 6">BuCicurvipes</strain>
        <plasmid evidence="6">pleu</plasmid>
    </source>
</reference>
<dbReference type="Proteomes" id="UP000294344">
    <property type="component" value="Plasmid pLeu"/>
</dbReference>
<geneLocation type="plasmid" evidence="5">
    <name>pLeu</name>
</geneLocation>
<keyword evidence="5" id="KW-0614">Plasmid</keyword>
<dbReference type="AlphaFoldDB" id="A0A451D7R5"/>
<evidence type="ECO:0000256" key="2">
    <source>
        <dbReference type="ARBA" id="ARBA00008256"/>
    </source>
</evidence>
<comment type="similarity">
    <text evidence="2">Belongs to the IncFII RepA family.</text>
</comment>
<dbReference type="Pfam" id="PF02387">
    <property type="entry name" value="IncFII_repA"/>
    <property type="match status" value="1"/>
</dbReference>
<sequence length="281" mass="33039">MIKKKYVYNPYPQFIQPENRKKRPAFIRYAMKCAAQTDVARNEIYYTNQLKHPVTGCILPPRVRRLNEHRARALRAMVQAMLYHFNIVSTLVMASVEKLSDVCGLSTYSSAGNKSITRASRLITQFMEPIGLISCQKVWDKILKMYIPKIIFLKPLFFMLFNISQNRLEHVRTKQLKWINSQLEKQGKNKITFFEAEEQAKERHIYAALLSRKSKHTIQKQKNKAIKILQLEEKYARSYILNNLVKKYSIKELCNIGLTSLKRKVNYEYFKLIKLAKNSIP</sequence>